<feature type="domain" description="Myb-like" evidence="12">
    <location>
        <begin position="2"/>
        <end position="59"/>
    </location>
</feature>
<dbReference type="GO" id="GO:0005730">
    <property type="term" value="C:nucleolus"/>
    <property type="evidence" value="ECO:0007669"/>
    <property type="project" value="UniProtKB-SubCell"/>
</dbReference>
<dbReference type="InterPro" id="IPR009057">
    <property type="entry name" value="Homeodomain-like_sf"/>
</dbReference>
<keyword evidence="6" id="KW-0238">DNA-binding</keyword>
<reference evidence="15 16" key="1">
    <citation type="submission" date="2024-04" db="EMBL/GenBank/DDBJ databases">
        <title>Genome assembly C_amara_ONT_v2.</title>
        <authorList>
            <person name="Yant L."/>
            <person name="Moore C."/>
            <person name="Slenker M."/>
        </authorList>
    </citation>
    <scope>NUCLEOTIDE SEQUENCE [LARGE SCALE GENOMIC DNA]</scope>
    <source>
        <tissue evidence="15">Leaf</tissue>
    </source>
</reference>
<gene>
    <name evidence="15" type="ORF">V5N11_010821</name>
</gene>
<dbReference type="GO" id="GO:0003690">
    <property type="term" value="F:double-stranded DNA binding"/>
    <property type="evidence" value="ECO:0007669"/>
    <property type="project" value="UniProtKB-ARBA"/>
</dbReference>
<keyword evidence="3" id="KW-0158">Chromosome</keyword>
<organism evidence="15 16">
    <name type="scientific">Cardamine amara subsp. amara</name>
    <dbReference type="NCBI Taxonomy" id="228776"/>
    <lineage>
        <taxon>Eukaryota</taxon>
        <taxon>Viridiplantae</taxon>
        <taxon>Streptophyta</taxon>
        <taxon>Embryophyta</taxon>
        <taxon>Tracheophyta</taxon>
        <taxon>Spermatophyta</taxon>
        <taxon>Magnoliopsida</taxon>
        <taxon>eudicotyledons</taxon>
        <taxon>Gunneridae</taxon>
        <taxon>Pentapetalae</taxon>
        <taxon>rosids</taxon>
        <taxon>malvids</taxon>
        <taxon>Brassicales</taxon>
        <taxon>Brassicaceae</taxon>
        <taxon>Cardamineae</taxon>
        <taxon>Cardamine</taxon>
    </lineage>
</organism>
<dbReference type="InterPro" id="IPR036390">
    <property type="entry name" value="WH_DNA-bd_sf"/>
</dbReference>
<dbReference type="SMART" id="SM00526">
    <property type="entry name" value="H15"/>
    <property type="match status" value="1"/>
</dbReference>
<evidence type="ECO:0000256" key="1">
    <source>
        <dbReference type="ARBA" id="ARBA00004286"/>
    </source>
</evidence>
<keyword evidence="8" id="KW-0539">Nucleus</keyword>
<evidence type="ECO:0000259" key="12">
    <source>
        <dbReference type="PROSITE" id="PS50090"/>
    </source>
</evidence>
<keyword evidence="16" id="KW-1185">Reference proteome</keyword>
<dbReference type="SMART" id="SM00717">
    <property type="entry name" value="SANT"/>
    <property type="match status" value="1"/>
</dbReference>
<sequence length="376" mass="42215">MKGNRNNNAWTDEEEIALLKGIKKHGIGDWKKILVDPKFADQLVDRTSIDLQDKWRNIEKIESEAQTLESASASPVVSNESSPNSSSDMKNESRYDEAISISSDENGSDLSEIKDKTETQKLESLSISPAMTEPSPNSSSDMNNESRPCHLPFARYESMVFEALSTINDENGSRLSEILSFIEERHEVPQNFREILIYILASLVSERKLKKVRNRYKISITKATKPKLTLHTEDSAKPAELPSTSAILRTSKETQEIDAAANKIAEGIDKLAVENMVLYEEPQFRKLVSDCLKILVSEGKLEKVLDGYTILELVNKVLEVAPEVVAERVAEADNERSIAEEAVEEAERLVEESETMLQLSLEIQKQCDLGKELFLP</sequence>
<comment type="caution">
    <text evidence="15">The sequence shown here is derived from an EMBL/GenBank/DDBJ whole genome shotgun (WGS) entry which is preliminary data.</text>
</comment>
<dbReference type="FunFam" id="1.10.10.60:FF:000168">
    <property type="entry name" value="Telomere repeat-binding factor 1"/>
    <property type="match status" value="1"/>
</dbReference>
<evidence type="ECO:0000256" key="10">
    <source>
        <dbReference type="SAM" id="Coils"/>
    </source>
</evidence>
<dbReference type="Gene3D" id="1.10.246.220">
    <property type="match status" value="1"/>
</dbReference>
<dbReference type="InterPro" id="IPR044597">
    <property type="entry name" value="SMH1-6"/>
</dbReference>
<evidence type="ECO:0000313" key="16">
    <source>
        <dbReference type="Proteomes" id="UP001558713"/>
    </source>
</evidence>
<dbReference type="PANTHER" id="PTHR46267:SF15">
    <property type="entry name" value="WINGED HELIX-TURN-HELIX TRANSCRIPTION REPRESSOR DNA-BINDING PROTEIN-RELATED"/>
    <property type="match status" value="1"/>
</dbReference>
<dbReference type="SUPFAM" id="SSF46689">
    <property type="entry name" value="Homeodomain-like"/>
    <property type="match status" value="1"/>
</dbReference>
<dbReference type="AlphaFoldDB" id="A0ABD1BP04"/>
<evidence type="ECO:0000256" key="2">
    <source>
        <dbReference type="ARBA" id="ARBA00004604"/>
    </source>
</evidence>
<dbReference type="SUPFAM" id="SSF46785">
    <property type="entry name" value="Winged helix' DNA-binding domain"/>
    <property type="match status" value="1"/>
</dbReference>
<dbReference type="PROSITE" id="PS50090">
    <property type="entry name" value="MYB_LIKE"/>
    <property type="match status" value="1"/>
</dbReference>
<proteinExistence type="predicted"/>
<dbReference type="InterPro" id="IPR017930">
    <property type="entry name" value="Myb_dom"/>
</dbReference>
<dbReference type="InterPro" id="IPR005818">
    <property type="entry name" value="Histone_H1/H5_H15"/>
</dbReference>
<evidence type="ECO:0000259" key="14">
    <source>
        <dbReference type="PROSITE" id="PS51504"/>
    </source>
</evidence>
<dbReference type="InterPro" id="IPR001005">
    <property type="entry name" value="SANT/Myb"/>
</dbReference>
<protein>
    <recommendedName>
        <fullName evidence="9">MYB transcription factor</fullName>
    </recommendedName>
</protein>
<feature type="region of interest" description="Disordered" evidence="11">
    <location>
        <begin position="117"/>
        <end position="149"/>
    </location>
</feature>
<name>A0ABD1BP04_CARAN</name>
<dbReference type="CDD" id="cd11660">
    <property type="entry name" value="SANT_TRF"/>
    <property type="match status" value="1"/>
</dbReference>
<comment type="subcellular location">
    <subcellularLocation>
        <location evidence="1">Chromosome</location>
    </subcellularLocation>
    <subcellularLocation>
        <location evidence="2">Nucleus</location>
        <location evidence="2">Nucleolus</location>
    </subcellularLocation>
</comment>
<dbReference type="GO" id="GO:0043565">
    <property type="term" value="F:sequence-specific DNA binding"/>
    <property type="evidence" value="ECO:0007669"/>
    <property type="project" value="UniProtKB-ARBA"/>
</dbReference>
<feature type="compositionally biased region" description="Polar residues" evidence="11">
    <location>
        <begin position="122"/>
        <end position="146"/>
    </location>
</feature>
<dbReference type="Proteomes" id="UP001558713">
    <property type="component" value="Unassembled WGS sequence"/>
</dbReference>
<dbReference type="Gene3D" id="1.10.10.10">
    <property type="entry name" value="Winged helix-like DNA-binding domain superfamily/Winged helix DNA-binding domain"/>
    <property type="match status" value="1"/>
</dbReference>
<dbReference type="Pfam" id="PF00249">
    <property type="entry name" value="Myb_DNA-binding"/>
    <property type="match status" value="1"/>
</dbReference>
<dbReference type="Pfam" id="PF00538">
    <property type="entry name" value="Linker_histone"/>
    <property type="match status" value="1"/>
</dbReference>
<evidence type="ECO:0000256" key="6">
    <source>
        <dbReference type="ARBA" id="ARBA00023125"/>
    </source>
</evidence>
<evidence type="ECO:0000256" key="8">
    <source>
        <dbReference type="ARBA" id="ARBA00023242"/>
    </source>
</evidence>
<dbReference type="InterPro" id="IPR036388">
    <property type="entry name" value="WH-like_DNA-bd_sf"/>
</dbReference>
<evidence type="ECO:0000256" key="7">
    <source>
        <dbReference type="ARBA" id="ARBA00023163"/>
    </source>
</evidence>
<feature type="domain" description="H15" evidence="14">
    <location>
        <begin position="152"/>
        <end position="220"/>
    </location>
</feature>
<evidence type="ECO:0000256" key="4">
    <source>
        <dbReference type="ARBA" id="ARBA00023015"/>
    </source>
</evidence>
<feature type="domain" description="HTH myb-type" evidence="13">
    <location>
        <begin position="1"/>
        <end position="63"/>
    </location>
</feature>
<keyword evidence="4" id="KW-0805">Transcription regulation</keyword>
<dbReference type="PROSITE" id="PS51504">
    <property type="entry name" value="H15"/>
    <property type="match status" value="1"/>
</dbReference>
<dbReference type="EMBL" id="JBANAX010000194">
    <property type="protein sequence ID" value="KAL1218940.1"/>
    <property type="molecule type" value="Genomic_DNA"/>
</dbReference>
<keyword evidence="7" id="KW-0804">Transcription</keyword>
<dbReference type="GO" id="GO:0005694">
    <property type="term" value="C:chromosome"/>
    <property type="evidence" value="ECO:0007669"/>
    <property type="project" value="UniProtKB-SubCell"/>
</dbReference>
<evidence type="ECO:0000256" key="3">
    <source>
        <dbReference type="ARBA" id="ARBA00022454"/>
    </source>
</evidence>
<evidence type="ECO:0000256" key="11">
    <source>
        <dbReference type="SAM" id="MobiDB-lite"/>
    </source>
</evidence>
<evidence type="ECO:0000313" key="15">
    <source>
        <dbReference type="EMBL" id="KAL1218940.1"/>
    </source>
</evidence>
<evidence type="ECO:0000256" key="9">
    <source>
        <dbReference type="ARBA" id="ARBA00032813"/>
    </source>
</evidence>
<feature type="coiled-coil region" evidence="10">
    <location>
        <begin position="329"/>
        <end position="359"/>
    </location>
</feature>
<feature type="region of interest" description="Disordered" evidence="11">
    <location>
        <begin position="65"/>
        <end position="93"/>
    </location>
</feature>
<accession>A0ABD1BP04</accession>
<evidence type="ECO:0000259" key="13">
    <source>
        <dbReference type="PROSITE" id="PS51294"/>
    </source>
</evidence>
<keyword evidence="5 10" id="KW-0175">Coiled coil</keyword>
<dbReference type="PROSITE" id="PS51294">
    <property type="entry name" value="HTH_MYB"/>
    <property type="match status" value="1"/>
</dbReference>
<evidence type="ECO:0000256" key="5">
    <source>
        <dbReference type="ARBA" id="ARBA00023054"/>
    </source>
</evidence>
<dbReference type="PANTHER" id="PTHR46267">
    <property type="entry name" value="SINGLE MYB HISTONE 4"/>
    <property type="match status" value="1"/>
</dbReference>
<feature type="compositionally biased region" description="Low complexity" evidence="11">
    <location>
        <begin position="69"/>
        <end position="87"/>
    </location>
</feature>